<evidence type="ECO:0000256" key="1">
    <source>
        <dbReference type="ARBA" id="ARBA00023002"/>
    </source>
</evidence>
<dbReference type="PANTHER" id="PTHR10696:SF33">
    <property type="entry name" value="GAMMA-BUTYROBETAINE DIOXYGENASE"/>
    <property type="match status" value="1"/>
</dbReference>
<evidence type="ECO:0000259" key="2">
    <source>
        <dbReference type="Pfam" id="PF02668"/>
    </source>
</evidence>
<proteinExistence type="predicted"/>
<dbReference type="Gene3D" id="3.60.130.10">
    <property type="entry name" value="Clavaminate synthase-like"/>
    <property type="match status" value="1"/>
</dbReference>
<protein>
    <submittedName>
        <fullName evidence="3">Gamma-butyrobetaine dioxygenase</fullName>
        <ecNumber evidence="3">1.14.11.1</ecNumber>
    </submittedName>
</protein>
<dbReference type="GO" id="GO:0005739">
    <property type="term" value="C:mitochondrion"/>
    <property type="evidence" value="ECO:0007669"/>
    <property type="project" value="TreeGrafter"/>
</dbReference>
<name>A0AAN8ZV94_HALRR</name>
<keyword evidence="4" id="KW-1185">Reference proteome</keyword>
<keyword evidence="1 3" id="KW-0560">Oxidoreductase</keyword>
<accession>A0AAN8ZV94</accession>
<dbReference type="GO" id="GO:0008336">
    <property type="term" value="F:gamma-butyrobetaine dioxygenase activity"/>
    <property type="evidence" value="ECO:0007669"/>
    <property type="project" value="UniProtKB-EC"/>
</dbReference>
<dbReference type="Proteomes" id="UP001381693">
    <property type="component" value="Unassembled WGS sequence"/>
</dbReference>
<evidence type="ECO:0000313" key="4">
    <source>
        <dbReference type="Proteomes" id="UP001381693"/>
    </source>
</evidence>
<dbReference type="EC" id="1.14.11.1" evidence="3"/>
<evidence type="ECO:0000313" key="3">
    <source>
        <dbReference type="EMBL" id="KAK7069876.1"/>
    </source>
</evidence>
<dbReference type="GO" id="GO:0045329">
    <property type="term" value="P:carnitine biosynthetic process"/>
    <property type="evidence" value="ECO:0007669"/>
    <property type="project" value="TreeGrafter"/>
</dbReference>
<comment type="caution">
    <text evidence="3">The sequence shown here is derived from an EMBL/GenBank/DDBJ whole genome shotgun (WGS) entry which is preliminary data.</text>
</comment>
<dbReference type="Pfam" id="PF02668">
    <property type="entry name" value="TauD"/>
    <property type="match status" value="1"/>
</dbReference>
<dbReference type="EMBL" id="JAXCGZ010015728">
    <property type="protein sequence ID" value="KAK7069876.1"/>
    <property type="molecule type" value="Genomic_DNA"/>
</dbReference>
<reference evidence="3 4" key="1">
    <citation type="submission" date="2023-11" db="EMBL/GenBank/DDBJ databases">
        <title>Halocaridina rubra genome assembly.</title>
        <authorList>
            <person name="Smith C."/>
        </authorList>
    </citation>
    <scope>NUCLEOTIDE SEQUENCE [LARGE SCALE GENOMIC DNA]</scope>
    <source>
        <strain evidence="3">EP-1</strain>
        <tissue evidence="3">Whole</tissue>
    </source>
</reference>
<dbReference type="InterPro" id="IPR003819">
    <property type="entry name" value="TauD/TfdA-like"/>
</dbReference>
<organism evidence="3 4">
    <name type="scientific">Halocaridina rubra</name>
    <name type="common">Hawaiian red shrimp</name>
    <dbReference type="NCBI Taxonomy" id="373956"/>
    <lineage>
        <taxon>Eukaryota</taxon>
        <taxon>Metazoa</taxon>
        <taxon>Ecdysozoa</taxon>
        <taxon>Arthropoda</taxon>
        <taxon>Crustacea</taxon>
        <taxon>Multicrustacea</taxon>
        <taxon>Malacostraca</taxon>
        <taxon>Eumalacostraca</taxon>
        <taxon>Eucarida</taxon>
        <taxon>Decapoda</taxon>
        <taxon>Pleocyemata</taxon>
        <taxon>Caridea</taxon>
        <taxon>Atyoidea</taxon>
        <taxon>Atyidae</taxon>
        <taxon>Halocaridina</taxon>
    </lineage>
</organism>
<dbReference type="AlphaFoldDB" id="A0AAN8ZV94"/>
<dbReference type="SUPFAM" id="SSF51197">
    <property type="entry name" value="Clavaminate synthase-like"/>
    <property type="match status" value="1"/>
</dbReference>
<keyword evidence="3" id="KW-0223">Dioxygenase</keyword>
<feature type="domain" description="TauD/TfdA-like" evidence="2">
    <location>
        <begin position="33"/>
        <end position="198"/>
    </location>
</feature>
<dbReference type="InterPro" id="IPR050411">
    <property type="entry name" value="AlphaKG_dependent_hydroxylases"/>
</dbReference>
<gene>
    <name evidence="3" type="primary">BBOX1_4</name>
    <name evidence="3" type="ORF">SK128_017076</name>
</gene>
<sequence>MQAPTPENCFYMSSSTMCIPYRLWPHQTLWGAAYADNIKRASFPEILQDDEALYNFLTELEEYGLLVLHDIPRKRGQIEILSEHVGFLKRTHYGNTFSVEQKIDANNLAYTFSTLNLHVDFPYITYVPGVQVLHCISQTTGEGGDNLLVDAFNAAYQLQKLHPHKFEVLTRVPVDFKDKGYEPKVNYEFHTRNQEPVIK</sequence>
<dbReference type="PANTHER" id="PTHR10696">
    <property type="entry name" value="GAMMA-BUTYROBETAINE HYDROXYLASE-RELATED"/>
    <property type="match status" value="1"/>
</dbReference>
<dbReference type="InterPro" id="IPR042098">
    <property type="entry name" value="TauD-like_sf"/>
</dbReference>